<dbReference type="InterPro" id="IPR041078">
    <property type="entry name" value="Plavaka"/>
</dbReference>
<dbReference type="Pfam" id="PF18759">
    <property type="entry name" value="Plavaka"/>
    <property type="match status" value="1"/>
</dbReference>
<gene>
    <name evidence="1" type="ORF">PHLGIDRAFT_79255</name>
</gene>
<sequence>MPFSSDTDEPLSTTEVQGNVGRNLIEAKLRQKIYVEHFTAGNAGAVLENEEAGNFGYTAHANDGNVYGPFTSALDWEVAKWIKLQGPSSNACTELLQIPGFAQKLGLSYDTSNRLNILVDALPSLRPRFKRGKVTVQDETFYVYFRDIIPCVQALYGHAKFAAHLIFKPERHYADPDHTIRMYSEMHTGKWWWSIQSQLEQDSPGATVIPIIISTDKTQVTTWGGKQAYPVYMTIGNIPKDIRRKPSHGSQILLAYLPTDKLEHLSNASARRRILLNIMHKCLKDILAPLRDAGEVGIPMASGDGIVRRCHPIFAADACDYLEQIATVGCKMGECPTCQVPPHNLGDNKKYPLRELEKILDALHTIDTEPEHFLQACKNIGIKPIIHPFWEDLPYCDIHLCITSDILHQLLQGLIKHLTNWIKSAFDDHELDARCQALPPNSHVRQFFKGITPLSKITGHEHHDIARILLGLIIDMKLPDGLSNIKLLKATRAMLDFLYLAEYPVHSTESLGLLQDALDRFHENKDIFVQLGIRKDFNLPKLHFLMHYMDSIKWLGTLDNFNTEYTERLHIDFAKDAYAATNHKDELPQMTLWLERKEKVLQFHEYITWHLKGRQSYDNISHATIPSSRISMTKHPSQRNVSFDTLQDKYGAMYIEDAIALYVAEHENPNASLDELKTIAQSTKLPFSKVHVFHKAKFWLGHFEQHPLSANEFDIVYAKPKRKNSKGDMVPSRFDTVLVNQGHATSVGIAGHRAAQVRAIFQIPHQAAQQIYKSHIPIPRYYAYVEWFSKFESMPNPYHGLYSLKRTIIKDDRIAAVIPIGYIQRSIHLFPAFDTNIGQIWKASNVLEKCDLFYLNCFSDRHAYHHLT</sequence>
<dbReference type="Proteomes" id="UP000053257">
    <property type="component" value="Unassembled WGS sequence"/>
</dbReference>
<dbReference type="AlphaFoldDB" id="A0A0C3RQZ1"/>
<accession>A0A0C3RQZ1</accession>
<dbReference type="EMBL" id="KN840682">
    <property type="protein sequence ID" value="KIP02336.1"/>
    <property type="molecule type" value="Genomic_DNA"/>
</dbReference>
<name>A0A0C3RQZ1_PHLG1</name>
<evidence type="ECO:0000313" key="2">
    <source>
        <dbReference type="Proteomes" id="UP000053257"/>
    </source>
</evidence>
<evidence type="ECO:0000313" key="1">
    <source>
        <dbReference type="EMBL" id="KIP02336.1"/>
    </source>
</evidence>
<keyword evidence="2" id="KW-1185">Reference proteome</keyword>
<organism evidence="1 2">
    <name type="scientific">Phlebiopsis gigantea (strain 11061_1 CR5-6)</name>
    <name type="common">White-rot fungus</name>
    <name type="synonym">Peniophora gigantea</name>
    <dbReference type="NCBI Taxonomy" id="745531"/>
    <lineage>
        <taxon>Eukaryota</taxon>
        <taxon>Fungi</taxon>
        <taxon>Dikarya</taxon>
        <taxon>Basidiomycota</taxon>
        <taxon>Agaricomycotina</taxon>
        <taxon>Agaricomycetes</taxon>
        <taxon>Polyporales</taxon>
        <taxon>Phanerochaetaceae</taxon>
        <taxon>Phlebiopsis</taxon>
    </lineage>
</organism>
<dbReference type="HOGENOM" id="CLU_006344_4_3_1"/>
<proteinExistence type="predicted"/>
<dbReference type="OrthoDB" id="3232438at2759"/>
<protein>
    <submittedName>
        <fullName evidence="1">Uncharacterized protein</fullName>
    </submittedName>
</protein>
<reference evidence="1 2" key="1">
    <citation type="journal article" date="2014" name="PLoS Genet.">
        <title>Analysis of the Phlebiopsis gigantea genome, transcriptome and secretome provides insight into its pioneer colonization strategies of wood.</title>
        <authorList>
            <person name="Hori C."/>
            <person name="Ishida T."/>
            <person name="Igarashi K."/>
            <person name="Samejima M."/>
            <person name="Suzuki H."/>
            <person name="Master E."/>
            <person name="Ferreira P."/>
            <person name="Ruiz-Duenas F.J."/>
            <person name="Held B."/>
            <person name="Canessa P."/>
            <person name="Larrondo L.F."/>
            <person name="Schmoll M."/>
            <person name="Druzhinina I.S."/>
            <person name="Kubicek C.P."/>
            <person name="Gaskell J.A."/>
            <person name="Kersten P."/>
            <person name="St John F."/>
            <person name="Glasner J."/>
            <person name="Sabat G."/>
            <person name="Splinter BonDurant S."/>
            <person name="Syed K."/>
            <person name="Yadav J."/>
            <person name="Mgbeahuruike A.C."/>
            <person name="Kovalchuk A."/>
            <person name="Asiegbu F.O."/>
            <person name="Lackner G."/>
            <person name="Hoffmeister D."/>
            <person name="Rencoret J."/>
            <person name="Gutierrez A."/>
            <person name="Sun H."/>
            <person name="Lindquist E."/>
            <person name="Barry K."/>
            <person name="Riley R."/>
            <person name="Grigoriev I.V."/>
            <person name="Henrissat B."/>
            <person name="Kues U."/>
            <person name="Berka R.M."/>
            <person name="Martinez A.T."/>
            <person name="Covert S.F."/>
            <person name="Blanchette R.A."/>
            <person name="Cullen D."/>
        </authorList>
    </citation>
    <scope>NUCLEOTIDE SEQUENCE [LARGE SCALE GENOMIC DNA]</scope>
    <source>
        <strain evidence="1 2">11061_1 CR5-6</strain>
    </source>
</reference>
<dbReference type="STRING" id="745531.A0A0C3RQZ1"/>